<dbReference type="AlphaFoldDB" id="A0A1E4SZX5"/>
<dbReference type="InterPro" id="IPR008271">
    <property type="entry name" value="Ser/Thr_kinase_AS"/>
</dbReference>
<evidence type="ECO:0000256" key="3">
    <source>
        <dbReference type="PROSITE-ProRule" id="PRU10141"/>
    </source>
</evidence>
<dbReference type="InterPro" id="IPR017441">
    <property type="entry name" value="Protein_kinase_ATP_BS"/>
</dbReference>
<name>A0A1E4SZX5_9ASCO</name>
<keyword evidence="1 3" id="KW-0547">Nucleotide-binding</keyword>
<dbReference type="Pfam" id="PF00069">
    <property type="entry name" value="Pkinase"/>
    <property type="match status" value="1"/>
</dbReference>
<dbReference type="PROSITE" id="PS00107">
    <property type="entry name" value="PROTEIN_KINASE_ATP"/>
    <property type="match status" value="1"/>
</dbReference>
<evidence type="ECO:0000259" key="5">
    <source>
        <dbReference type="PROSITE" id="PS50011"/>
    </source>
</evidence>
<proteinExistence type="inferred from homology"/>
<dbReference type="SUPFAM" id="SSF56112">
    <property type="entry name" value="Protein kinase-like (PK-like)"/>
    <property type="match status" value="1"/>
</dbReference>
<dbReference type="GO" id="GO:0005524">
    <property type="term" value="F:ATP binding"/>
    <property type="evidence" value="ECO:0007669"/>
    <property type="project" value="UniProtKB-UniRule"/>
</dbReference>
<gene>
    <name evidence="6" type="ORF">CANARDRAFT_23566</name>
</gene>
<evidence type="ECO:0000256" key="4">
    <source>
        <dbReference type="RuleBase" id="RU000304"/>
    </source>
</evidence>
<evidence type="ECO:0000256" key="1">
    <source>
        <dbReference type="ARBA" id="ARBA00022741"/>
    </source>
</evidence>
<dbReference type="PROSITE" id="PS50011">
    <property type="entry name" value="PROTEIN_KINASE_DOM"/>
    <property type="match status" value="1"/>
</dbReference>
<dbReference type="InterPro" id="IPR011009">
    <property type="entry name" value="Kinase-like_dom_sf"/>
</dbReference>
<dbReference type="GO" id="GO:0030447">
    <property type="term" value="P:filamentous growth"/>
    <property type="evidence" value="ECO:0007669"/>
    <property type="project" value="UniProtKB-ARBA"/>
</dbReference>
<dbReference type="InterPro" id="IPR000719">
    <property type="entry name" value="Prot_kinase_dom"/>
</dbReference>
<keyword evidence="4" id="KW-0808">Transferase</keyword>
<dbReference type="EMBL" id="KV453854">
    <property type="protein sequence ID" value="ODV85012.1"/>
    <property type="molecule type" value="Genomic_DNA"/>
</dbReference>
<comment type="similarity">
    <text evidence="4">Belongs to the protein kinase superfamily.</text>
</comment>
<keyword evidence="4" id="KW-0418">Kinase</keyword>
<organism evidence="6 7">
    <name type="scientific">[Candida] arabinofermentans NRRL YB-2248</name>
    <dbReference type="NCBI Taxonomy" id="983967"/>
    <lineage>
        <taxon>Eukaryota</taxon>
        <taxon>Fungi</taxon>
        <taxon>Dikarya</taxon>
        <taxon>Ascomycota</taxon>
        <taxon>Saccharomycotina</taxon>
        <taxon>Pichiomycetes</taxon>
        <taxon>Pichiales</taxon>
        <taxon>Pichiaceae</taxon>
        <taxon>Ogataea</taxon>
        <taxon>Ogataea/Candida clade</taxon>
    </lineage>
</organism>
<dbReference type="Proteomes" id="UP000094801">
    <property type="component" value="Unassembled WGS sequence"/>
</dbReference>
<dbReference type="GO" id="GO:0004674">
    <property type="term" value="F:protein serine/threonine kinase activity"/>
    <property type="evidence" value="ECO:0007669"/>
    <property type="project" value="UniProtKB-KW"/>
</dbReference>
<dbReference type="PANTHER" id="PTHR24347">
    <property type="entry name" value="SERINE/THREONINE-PROTEIN KINASE"/>
    <property type="match status" value="1"/>
</dbReference>
<dbReference type="PIRSF" id="PIRSF000654">
    <property type="entry name" value="Integrin-linked_kinase"/>
    <property type="match status" value="1"/>
</dbReference>
<keyword evidence="4" id="KW-0723">Serine/threonine-protein kinase</keyword>
<keyword evidence="7" id="KW-1185">Reference proteome</keyword>
<dbReference type="SMART" id="SM00220">
    <property type="entry name" value="S_TKc"/>
    <property type="match status" value="1"/>
</dbReference>
<dbReference type="FunFam" id="1.10.510.10:FF:000571">
    <property type="entry name" value="Maternal embryonic leucine zipper kinase"/>
    <property type="match status" value="1"/>
</dbReference>
<dbReference type="Gene3D" id="1.10.510.10">
    <property type="entry name" value="Transferase(Phosphotransferase) domain 1"/>
    <property type="match status" value="1"/>
</dbReference>
<evidence type="ECO:0000313" key="7">
    <source>
        <dbReference type="Proteomes" id="UP000094801"/>
    </source>
</evidence>
<evidence type="ECO:0000313" key="6">
    <source>
        <dbReference type="EMBL" id="ODV85012.1"/>
    </source>
</evidence>
<feature type="binding site" evidence="3">
    <location>
        <position position="33"/>
    </location>
    <ligand>
        <name>ATP</name>
        <dbReference type="ChEBI" id="CHEBI:30616"/>
    </ligand>
</feature>
<sequence>MINNYNFNELIGEGTFGNVYSVVEENGDKLAMKIMKKNRLVQHNVPHSTIYKEAKLLFKSRHCGKIITFHDFFEDNYNYYIVTEQCHGSDLFEKLMKVKKFDENSAQFIIKQILQALVYMHQRGIIHRDIKLENIVFKNQHSNEIRVIDMGLAREIAKTNNKCYGKSGTLGYMAPEVFLEGDIEAYSYNADIWSLGVVAFILLTGYIPVTANNDMEGYIRDISNRSFPNFPSKKQEDNNTSEIAKDFVKQCLQINPDKRIEAVQLLMNHPWMCKDVLMSSSSSSNKLVFKPCSPSRKLFPLGSS</sequence>
<dbReference type="STRING" id="983967.A0A1E4SZX5"/>
<reference evidence="7" key="1">
    <citation type="submission" date="2016-04" db="EMBL/GenBank/DDBJ databases">
        <title>Comparative genomics of biotechnologically important yeasts.</title>
        <authorList>
            <consortium name="DOE Joint Genome Institute"/>
            <person name="Riley R."/>
            <person name="Haridas S."/>
            <person name="Wolfe K.H."/>
            <person name="Lopes M.R."/>
            <person name="Hittinger C.T."/>
            <person name="Goker M."/>
            <person name="Salamov A."/>
            <person name="Wisecaver J."/>
            <person name="Long T.M."/>
            <person name="Aerts A.L."/>
            <person name="Barry K."/>
            <person name="Choi C."/>
            <person name="Clum A."/>
            <person name="Coughlan A.Y."/>
            <person name="Deshpande S."/>
            <person name="Douglass A.P."/>
            <person name="Hanson S.J."/>
            <person name="Klenk H.-P."/>
            <person name="Labutti K."/>
            <person name="Lapidus A."/>
            <person name="Lindquist E."/>
            <person name="Lipzen A."/>
            <person name="Meier-Kolthoff J.P."/>
            <person name="Ohm R.A."/>
            <person name="Otillar R.P."/>
            <person name="Pangilinan J."/>
            <person name="Peng Y."/>
            <person name="Rokas A."/>
            <person name="Rosa C.A."/>
            <person name="Scheuner C."/>
            <person name="Sibirny A.A."/>
            <person name="Slot J.C."/>
            <person name="Stielow J.B."/>
            <person name="Sun H."/>
            <person name="Kurtzman C.P."/>
            <person name="Blackwell M."/>
            <person name="Grigoriev I.V."/>
            <person name="Jeffries T.W."/>
        </authorList>
    </citation>
    <scope>NUCLEOTIDE SEQUENCE [LARGE SCALE GENOMIC DNA]</scope>
    <source>
        <strain evidence="7">NRRL YB-2248</strain>
    </source>
</reference>
<feature type="domain" description="Protein kinase" evidence="5">
    <location>
        <begin position="5"/>
        <end position="272"/>
    </location>
</feature>
<dbReference type="PROSITE" id="PS00108">
    <property type="entry name" value="PROTEIN_KINASE_ST"/>
    <property type="match status" value="1"/>
</dbReference>
<accession>A0A1E4SZX5</accession>
<protein>
    <recommendedName>
        <fullName evidence="5">Protein kinase domain-containing protein</fullName>
    </recommendedName>
</protein>
<dbReference type="OrthoDB" id="40902at2759"/>
<keyword evidence="2 3" id="KW-0067">ATP-binding</keyword>
<evidence type="ECO:0000256" key="2">
    <source>
        <dbReference type="ARBA" id="ARBA00022840"/>
    </source>
</evidence>